<protein>
    <recommendedName>
        <fullName evidence="5">Release factor glutamine methyltransferase</fullName>
        <shortName evidence="5">RF MTase</shortName>
        <ecNumber evidence="5">2.1.1.297</ecNumber>
    </recommendedName>
    <alternativeName>
        <fullName evidence="5">N5-glutamine methyltransferase PrmC</fullName>
    </alternativeName>
    <alternativeName>
        <fullName evidence="5">Protein-(glutamine-N5) MTase PrmC</fullName>
    </alternativeName>
    <alternativeName>
        <fullName evidence="5">Protein-glutamine N-methyltransferase PrmC</fullName>
    </alternativeName>
</protein>
<comment type="similarity">
    <text evidence="5">Belongs to the protein N5-glutamine methyltransferase family. PrmC subfamily.</text>
</comment>
<evidence type="ECO:0000256" key="4">
    <source>
        <dbReference type="ARBA" id="ARBA00048391"/>
    </source>
</evidence>
<dbReference type="EMBL" id="PDNZ01000004">
    <property type="protein sequence ID" value="PWW82117.1"/>
    <property type="molecule type" value="Genomic_DNA"/>
</dbReference>
<reference evidence="9" key="1">
    <citation type="submission" date="2017-10" db="EMBL/GenBank/DDBJ databases">
        <authorList>
            <person name="Gaisin V.A."/>
            <person name="Rysina M.S."/>
            <person name="Grouzdev D.S."/>
        </authorList>
    </citation>
    <scope>NUCLEOTIDE SEQUENCE [LARGE SCALE GENOMIC DNA]</scope>
    <source>
        <strain evidence="9">V1</strain>
    </source>
</reference>
<keyword evidence="1 5" id="KW-0489">Methyltransferase</keyword>
<comment type="caution">
    <text evidence="8">The sequence shown here is derived from an EMBL/GenBank/DDBJ whole genome shotgun (WGS) entry which is preliminary data.</text>
</comment>
<dbReference type="GO" id="GO:0102559">
    <property type="term" value="F:peptide chain release factor N(5)-glutamine methyltransferase activity"/>
    <property type="evidence" value="ECO:0007669"/>
    <property type="project" value="UniProtKB-EC"/>
</dbReference>
<evidence type="ECO:0000313" key="9">
    <source>
        <dbReference type="Proteomes" id="UP000246278"/>
    </source>
</evidence>
<dbReference type="Pfam" id="PF17827">
    <property type="entry name" value="PrmC_N"/>
    <property type="match status" value="1"/>
</dbReference>
<dbReference type="Gene3D" id="1.10.8.10">
    <property type="entry name" value="DNA helicase RuvA subunit, C-terminal domain"/>
    <property type="match status" value="1"/>
</dbReference>
<dbReference type="PROSITE" id="PS00092">
    <property type="entry name" value="N6_MTASE"/>
    <property type="match status" value="1"/>
</dbReference>
<dbReference type="CDD" id="cd02440">
    <property type="entry name" value="AdoMet_MTases"/>
    <property type="match status" value="1"/>
</dbReference>
<gene>
    <name evidence="5 8" type="primary">prmC</name>
    <name evidence="8" type="ORF">CR164_07215</name>
</gene>
<keyword evidence="3 5" id="KW-0949">S-adenosyl-L-methionine</keyword>
<comment type="function">
    <text evidence="5">Methylates the class 1 translation termination release factors RF1/PrfA and RF2/PrfB on the glutamine residue of the universally conserved GGQ motif.</text>
</comment>
<dbReference type="HAMAP" id="MF_02126">
    <property type="entry name" value="RF_methyltr_PrmC"/>
    <property type="match status" value="1"/>
</dbReference>
<dbReference type="EC" id="2.1.1.297" evidence="5"/>
<dbReference type="InterPro" id="IPR029063">
    <property type="entry name" value="SAM-dependent_MTases_sf"/>
</dbReference>
<evidence type="ECO:0000259" key="6">
    <source>
        <dbReference type="Pfam" id="PF05175"/>
    </source>
</evidence>
<evidence type="ECO:0000256" key="5">
    <source>
        <dbReference type="HAMAP-Rule" id="MF_02126"/>
    </source>
</evidence>
<dbReference type="SUPFAM" id="SSF53335">
    <property type="entry name" value="S-adenosyl-L-methionine-dependent methyltransferases"/>
    <property type="match status" value="1"/>
</dbReference>
<comment type="caution">
    <text evidence="5">Lacks conserved residue(s) required for the propagation of feature annotation.</text>
</comment>
<dbReference type="InterPro" id="IPR007848">
    <property type="entry name" value="Small_mtfrase_dom"/>
</dbReference>
<dbReference type="PANTHER" id="PTHR18895:SF74">
    <property type="entry name" value="MTRF1L RELEASE FACTOR GLUTAMINE METHYLTRANSFERASE"/>
    <property type="match status" value="1"/>
</dbReference>
<dbReference type="RefSeq" id="WP_110023250.1">
    <property type="nucleotide sequence ID" value="NZ_PDNZ01000004.1"/>
</dbReference>
<evidence type="ECO:0000256" key="1">
    <source>
        <dbReference type="ARBA" id="ARBA00022603"/>
    </source>
</evidence>
<dbReference type="InterPro" id="IPR040758">
    <property type="entry name" value="PrmC_N"/>
</dbReference>
<feature type="binding site" evidence="5">
    <location>
        <begin position="132"/>
        <end position="136"/>
    </location>
    <ligand>
        <name>S-adenosyl-L-methionine</name>
        <dbReference type="ChEBI" id="CHEBI:59789"/>
    </ligand>
</feature>
<dbReference type="InterPro" id="IPR004556">
    <property type="entry name" value="HemK-like"/>
</dbReference>
<keyword evidence="9" id="KW-1185">Reference proteome</keyword>
<evidence type="ECO:0000256" key="2">
    <source>
        <dbReference type="ARBA" id="ARBA00022679"/>
    </source>
</evidence>
<evidence type="ECO:0000259" key="7">
    <source>
        <dbReference type="Pfam" id="PF17827"/>
    </source>
</evidence>
<dbReference type="GO" id="GO:0032259">
    <property type="term" value="P:methylation"/>
    <property type="evidence" value="ECO:0007669"/>
    <property type="project" value="UniProtKB-KW"/>
</dbReference>
<accession>A0A317T8P3</accession>
<dbReference type="Proteomes" id="UP000246278">
    <property type="component" value="Unassembled WGS sequence"/>
</dbReference>
<feature type="binding site" evidence="5">
    <location>
        <begin position="203"/>
        <end position="206"/>
    </location>
    <ligand>
        <name>substrate</name>
    </ligand>
</feature>
<dbReference type="GO" id="GO:0003676">
    <property type="term" value="F:nucleic acid binding"/>
    <property type="evidence" value="ECO:0007669"/>
    <property type="project" value="InterPro"/>
</dbReference>
<feature type="binding site" evidence="5">
    <location>
        <position position="203"/>
    </location>
    <ligand>
        <name>S-adenosyl-L-methionine</name>
        <dbReference type="ChEBI" id="CHEBI:59789"/>
    </ligand>
</feature>
<dbReference type="NCBIfam" id="TIGR03534">
    <property type="entry name" value="RF_mod_PrmC"/>
    <property type="match status" value="1"/>
</dbReference>
<evidence type="ECO:0000313" key="8">
    <source>
        <dbReference type="EMBL" id="PWW82117.1"/>
    </source>
</evidence>
<proteinExistence type="inferred from homology"/>
<dbReference type="AlphaFoldDB" id="A0A317T8P3"/>
<dbReference type="Pfam" id="PF05175">
    <property type="entry name" value="MTS"/>
    <property type="match status" value="1"/>
</dbReference>
<evidence type="ECO:0000256" key="3">
    <source>
        <dbReference type="ARBA" id="ARBA00022691"/>
    </source>
</evidence>
<dbReference type="InterPro" id="IPR002052">
    <property type="entry name" value="DNA_methylase_N6_adenine_CS"/>
</dbReference>
<dbReference type="PANTHER" id="PTHR18895">
    <property type="entry name" value="HEMK METHYLTRANSFERASE"/>
    <property type="match status" value="1"/>
</dbReference>
<dbReference type="Gene3D" id="3.40.50.150">
    <property type="entry name" value="Vaccinia Virus protein VP39"/>
    <property type="match status" value="1"/>
</dbReference>
<name>A0A317T8P3_9CHLB</name>
<dbReference type="InterPro" id="IPR050320">
    <property type="entry name" value="N5-glutamine_MTase"/>
</dbReference>
<feature type="domain" description="Methyltransferase small" evidence="6">
    <location>
        <begin position="126"/>
        <end position="206"/>
    </location>
</feature>
<keyword evidence="2 5" id="KW-0808">Transferase</keyword>
<feature type="domain" description="Release factor glutamine methyltransferase N-terminal" evidence="7">
    <location>
        <begin position="12"/>
        <end position="82"/>
    </location>
</feature>
<organism evidence="8 9">
    <name type="scientific">Prosthecochloris marina</name>
    <dbReference type="NCBI Taxonomy" id="2017681"/>
    <lineage>
        <taxon>Bacteria</taxon>
        <taxon>Pseudomonadati</taxon>
        <taxon>Chlorobiota</taxon>
        <taxon>Chlorobiia</taxon>
        <taxon>Chlorobiales</taxon>
        <taxon>Chlorobiaceae</taxon>
        <taxon>Prosthecochloris</taxon>
    </lineage>
</organism>
<dbReference type="InterPro" id="IPR019874">
    <property type="entry name" value="RF_methyltr_PrmC"/>
</dbReference>
<dbReference type="OrthoDB" id="9800643at2"/>
<comment type="catalytic activity">
    <reaction evidence="4 5">
        <text>L-glutaminyl-[peptide chain release factor] + S-adenosyl-L-methionine = N(5)-methyl-L-glutaminyl-[peptide chain release factor] + S-adenosyl-L-homocysteine + H(+)</text>
        <dbReference type="Rhea" id="RHEA:42896"/>
        <dbReference type="Rhea" id="RHEA-COMP:10271"/>
        <dbReference type="Rhea" id="RHEA-COMP:10272"/>
        <dbReference type="ChEBI" id="CHEBI:15378"/>
        <dbReference type="ChEBI" id="CHEBI:30011"/>
        <dbReference type="ChEBI" id="CHEBI:57856"/>
        <dbReference type="ChEBI" id="CHEBI:59789"/>
        <dbReference type="ChEBI" id="CHEBI:61891"/>
        <dbReference type="EC" id="2.1.1.297"/>
    </reaction>
</comment>
<feature type="binding site" evidence="5">
    <location>
        <position position="155"/>
    </location>
    <ligand>
        <name>S-adenosyl-L-methionine</name>
        <dbReference type="ChEBI" id="CHEBI:59789"/>
    </ligand>
</feature>
<sequence>MQENGRQWQTVDLLKAAEKHFKEKDIESSRLHAEILLAYVMQSNRIELYLKHDRPVYQSELEKFRSLCRERLNGKPLQYITGEQIFFGYSFLVDERVLIPRPETELVLEHALDRAVAAGITEGEMPTILDIGTGSGCLAVMLALKLPDAIITAVDFSAKALEVAEHNANKHGVADRIRFLQADVLSPGFIDEVEGIYDMVLSNPPYIPEPEWEELEPEVKNHEPKMALATPDGFEFYRAIARSASVLLKQGGLLCFELHAEGAGKVREIISAHGFRDIEVHKDYSGWDRVLSGILTEIHEE</sequence>
<dbReference type="NCBIfam" id="TIGR00536">
    <property type="entry name" value="hemK_fam"/>
    <property type="match status" value="1"/>
</dbReference>